<evidence type="ECO:0000313" key="4">
    <source>
        <dbReference type="Proteomes" id="UP000309734"/>
    </source>
</evidence>
<dbReference type="AlphaFoldDB" id="A0A4S9XAU4"/>
<sequence>MPPKPLLKRKRSSADSSLSQEAKRILRPRAAPQTFTPIQTAPVVKARVKRTIANRSAPLVKSKAYSPGSNLLLQKDKIIEQLRLDLADAKSKLSKTQKRLMEAEKKISMGKTNAISTVFERYDGDMIARRNAVPMQKPYVHKIALVYLRCPKDIEEHCEISPSETVAASC</sequence>
<feature type="coiled-coil region" evidence="1">
    <location>
        <begin position="79"/>
        <end position="106"/>
    </location>
</feature>
<gene>
    <name evidence="3" type="ORF">D6C85_02826</name>
</gene>
<keyword evidence="1" id="KW-0175">Coiled coil</keyword>
<accession>A0A4S9XAU4</accession>
<evidence type="ECO:0000256" key="2">
    <source>
        <dbReference type="SAM" id="MobiDB-lite"/>
    </source>
</evidence>
<proteinExistence type="predicted"/>
<evidence type="ECO:0000256" key="1">
    <source>
        <dbReference type="SAM" id="Coils"/>
    </source>
</evidence>
<feature type="region of interest" description="Disordered" evidence="2">
    <location>
        <begin position="1"/>
        <end position="33"/>
    </location>
</feature>
<name>A0A4S9XAU4_AURPU</name>
<organism evidence="3 4">
    <name type="scientific">Aureobasidium pullulans</name>
    <name type="common">Black yeast</name>
    <name type="synonym">Pullularia pullulans</name>
    <dbReference type="NCBI Taxonomy" id="5580"/>
    <lineage>
        <taxon>Eukaryota</taxon>
        <taxon>Fungi</taxon>
        <taxon>Dikarya</taxon>
        <taxon>Ascomycota</taxon>
        <taxon>Pezizomycotina</taxon>
        <taxon>Dothideomycetes</taxon>
        <taxon>Dothideomycetidae</taxon>
        <taxon>Dothideales</taxon>
        <taxon>Saccotheciaceae</taxon>
        <taxon>Aureobasidium</taxon>
    </lineage>
</organism>
<dbReference type="EMBL" id="QZBS01000055">
    <property type="protein sequence ID" value="THZ75511.1"/>
    <property type="molecule type" value="Genomic_DNA"/>
</dbReference>
<evidence type="ECO:0000313" key="3">
    <source>
        <dbReference type="EMBL" id="THZ75511.1"/>
    </source>
</evidence>
<reference evidence="3 4" key="1">
    <citation type="submission" date="2018-10" db="EMBL/GenBank/DDBJ databases">
        <title>Fifty Aureobasidium pullulans genomes reveal a recombining polyextremotolerant generalist.</title>
        <authorList>
            <person name="Gostincar C."/>
            <person name="Turk M."/>
            <person name="Zajc J."/>
            <person name="Gunde-Cimerman N."/>
        </authorList>
    </citation>
    <scope>NUCLEOTIDE SEQUENCE [LARGE SCALE GENOMIC DNA]</scope>
    <source>
        <strain evidence="3 4">EXF-3519</strain>
    </source>
</reference>
<feature type="compositionally biased region" description="Basic residues" evidence="2">
    <location>
        <begin position="1"/>
        <end position="11"/>
    </location>
</feature>
<protein>
    <submittedName>
        <fullName evidence="3">Uncharacterized protein</fullName>
    </submittedName>
</protein>
<comment type="caution">
    <text evidence="3">The sequence shown here is derived from an EMBL/GenBank/DDBJ whole genome shotgun (WGS) entry which is preliminary data.</text>
</comment>
<dbReference type="Proteomes" id="UP000309734">
    <property type="component" value="Unassembled WGS sequence"/>
</dbReference>